<name>A0A9X4BCH2_9ENTR</name>
<proteinExistence type="predicted"/>
<feature type="signal peptide" evidence="1">
    <location>
        <begin position="1"/>
        <end position="20"/>
    </location>
</feature>
<dbReference type="Proteomes" id="UP001149314">
    <property type="component" value="Unassembled WGS sequence"/>
</dbReference>
<organism evidence="2 3">
    <name type="scientific">Leclercia adecarboxylata</name>
    <dbReference type="NCBI Taxonomy" id="83655"/>
    <lineage>
        <taxon>Bacteria</taxon>
        <taxon>Pseudomonadati</taxon>
        <taxon>Pseudomonadota</taxon>
        <taxon>Gammaproteobacteria</taxon>
        <taxon>Enterobacterales</taxon>
        <taxon>Enterobacteriaceae</taxon>
        <taxon>Leclercia</taxon>
    </lineage>
</organism>
<evidence type="ECO:0000313" key="2">
    <source>
        <dbReference type="EMBL" id="MDC6638801.1"/>
    </source>
</evidence>
<dbReference type="EMBL" id="JAOURS010000009">
    <property type="protein sequence ID" value="MDC6638801.1"/>
    <property type="molecule type" value="Genomic_DNA"/>
</dbReference>
<gene>
    <name evidence="2" type="ORF">OEZ79_11185</name>
</gene>
<evidence type="ECO:0000313" key="3">
    <source>
        <dbReference type="Proteomes" id="UP001149314"/>
    </source>
</evidence>
<protein>
    <recommendedName>
        <fullName evidence="4">DUF1496 domain-containing protein</fullName>
    </recommendedName>
</protein>
<accession>A0A9X4BCH2</accession>
<reference evidence="2" key="1">
    <citation type="journal article" date="2023" name="Genes Genomics">
        <title>Genomic insights of Leclercia adecarboxylata strains linked to an outbreak in public hospitals in Mexico.</title>
        <authorList>
            <person name="Barrios-Villa E."/>
            <person name="Pacheco-Flores B."/>
            <person name="Lozano-Zarain P."/>
            <person name="Del Campo-Ortega R."/>
            <person name="de Jesus Ascencio-Montiel I."/>
            <person name="Gonzalez-Leon M."/>
            <person name="Camorlinga-Ponce M."/>
            <person name="Gaytan Cervantes F.J."/>
            <person name="Gonzalez Torres C."/>
            <person name="Aguilar E."/>
            <person name="Gonzalez Ibarra J."/>
            <person name="Torres Lopez F.J."/>
            <person name="Rosas-Vargas H."/>
            <person name="Gonzalez-Bonilla C.R."/>
            <person name="Del Carmen Rocha-Gracia R."/>
        </authorList>
    </citation>
    <scope>NUCLEOTIDE SEQUENCE</scope>
    <source>
        <strain evidence="2">Lac40</strain>
    </source>
</reference>
<feature type="chain" id="PRO_5040987165" description="DUF1496 domain-containing protein" evidence="1">
    <location>
        <begin position="21"/>
        <end position="80"/>
    </location>
</feature>
<sequence length="80" mass="9167">MMKFIMLFVAWCGVMQGAIATEQMDKQKVQSEIRYVGYECDRVDDVQLSNSGNELKVTCDKVFKFMIRYERGGATVEVIS</sequence>
<dbReference type="RefSeq" id="WP_032420609.1">
    <property type="nucleotide sequence ID" value="NZ_JACXBN010000010.1"/>
</dbReference>
<keyword evidence="1" id="KW-0732">Signal</keyword>
<dbReference type="AlphaFoldDB" id="A0A9X4BCH2"/>
<comment type="caution">
    <text evidence="2">The sequence shown here is derived from an EMBL/GenBank/DDBJ whole genome shotgun (WGS) entry which is preliminary data.</text>
</comment>
<evidence type="ECO:0000256" key="1">
    <source>
        <dbReference type="SAM" id="SignalP"/>
    </source>
</evidence>
<evidence type="ECO:0008006" key="4">
    <source>
        <dbReference type="Google" id="ProtNLM"/>
    </source>
</evidence>